<evidence type="ECO:0000256" key="11">
    <source>
        <dbReference type="SAM" id="MobiDB-lite"/>
    </source>
</evidence>
<dbReference type="EMBL" id="MTSL01000181">
    <property type="protein sequence ID" value="PJF17260.1"/>
    <property type="molecule type" value="Genomic_DNA"/>
</dbReference>
<proteinExistence type="predicted"/>
<dbReference type="GO" id="GO:0008270">
    <property type="term" value="F:zinc ion binding"/>
    <property type="evidence" value="ECO:0007669"/>
    <property type="project" value="UniProtKB-KW"/>
</dbReference>
<evidence type="ECO:0000256" key="10">
    <source>
        <dbReference type="SAM" id="Coils"/>
    </source>
</evidence>
<accession>A0A2H9TI06</accession>
<evidence type="ECO:0000256" key="6">
    <source>
        <dbReference type="ARBA" id="ARBA00023015"/>
    </source>
</evidence>
<dbReference type="Pfam" id="PF21816">
    <property type="entry name" value="Zap1_zf1"/>
    <property type="match status" value="1"/>
</dbReference>
<dbReference type="GO" id="GO:0000981">
    <property type="term" value="F:DNA-binding transcription factor activity, RNA polymerase II-specific"/>
    <property type="evidence" value="ECO:0007669"/>
    <property type="project" value="TreeGrafter"/>
</dbReference>
<sequence>MSFFHEPPHSSTAVGPSESIEKDAHEADTSDATQCRWAGCSESFSSTDLLGRHLNDDHVGKKQSSYICEWEACLRGREPLPNRFAIIAHLRRHTGERPYKCDSCSKSFSRSDALNKHIKAQHFTGENPASHPGIISVGRTREKVESVTPSSPSSKLHGLRQYLDIVESERESLQADLHNVRTRVKRLRAEKIVILDYILTKKYPS</sequence>
<keyword evidence="3" id="KW-0677">Repeat</keyword>
<evidence type="ECO:0000256" key="2">
    <source>
        <dbReference type="ARBA" id="ARBA00022723"/>
    </source>
</evidence>
<feature type="compositionally biased region" description="Basic and acidic residues" evidence="11">
    <location>
        <begin position="19"/>
        <end position="28"/>
    </location>
</feature>
<gene>
    <name evidence="13" type="ORF">PSACC_02924</name>
</gene>
<evidence type="ECO:0000256" key="3">
    <source>
        <dbReference type="ARBA" id="ARBA00022737"/>
    </source>
</evidence>
<dbReference type="InterPro" id="IPR048420">
    <property type="entry name" value="Zap1-like_Znf1"/>
</dbReference>
<evidence type="ECO:0000313" key="14">
    <source>
        <dbReference type="Proteomes" id="UP000240830"/>
    </source>
</evidence>
<protein>
    <recommendedName>
        <fullName evidence="12">C2H2-type domain-containing protein</fullName>
    </recommendedName>
</protein>
<dbReference type="PANTHER" id="PTHR45718">
    <property type="entry name" value="TRANSCRIPTIONAL ACTIVATOR CUBITUS INTERRUPTUS"/>
    <property type="match status" value="1"/>
</dbReference>
<dbReference type="GO" id="GO:0005634">
    <property type="term" value="C:nucleus"/>
    <property type="evidence" value="ECO:0007669"/>
    <property type="project" value="UniProtKB-SubCell"/>
</dbReference>
<keyword evidence="4 9" id="KW-0863">Zinc-finger</keyword>
<keyword evidence="10" id="KW-0175">Coiled coil</keyword>
<keyword evidence="14" id="KW-1185">Reference proteome</keyword>
<dbReference type="GO" id="GO:0000978">
    <property type="term" value="F:RNA polymerase II cis-regulatory region sequence-specific DNA binding"/>
    <property type="evidence" value="ECO:0007669"/>
    <property type="project" value="TreeGrafter"/>
</dbReference>
<comment type="subcellular location">
    <subcellularLocation>
        <location evidence="1">Nucleus</location>
    </subcellularLocation>
</comment>
<dbReference type="InterPro" id="IPR036236">
    <property type="entry name" value="Znf_C2H2_sf"/>
</dbReference>
<dbReference type="SUPFAM" id="SSF57667">
    <property type="entry name" value="beta-beta-alpha zinc fingers"/>
    <property type="match status" value="2"/>
</dbReference>
<dbReference type="Pfam" id="PF00096">
    <property type="entry name" value="zf-C2H2"/>
    <property type="match status" value="1"/>
</dbReference>
<dbReference type="OrthoDB" id="3214149at2759"/>
<dbReference type="AlphaFoldDB" id="A0A2H9TI06"/>
<keyword evidence="5" id="KW-0862">Zinc</keyword>
<dbReference type="InterPro" id="IPR056436">
    <property type="entry name" value="Znf-C2H2_ZIC1-5/GLI1-3-like"/>
</dbReference>
<evidence type="ECO:0000259" key="12">
    <source>
        <dbReference type="PROSITE" id="PS50157"/>
    </source>
</evidence>
<feature type="domain" description="C2H2-type" evidence="12">
    <location>
        <begin position="33"/>
        <end position="63"/>
    </location>
</feature>
<dbReference type="GO" id="GO:0007224">
    <property type="term" value="P:smoothened signaling pathway"/>
    <property type="evidence" value="ECO:0007669"/>
    <property type="project" value="TreeGrafter"/>
</dbReference>
<feature type="coiled-coil region" evidence="10">
    <location>
        <begin position="163"/>
        <end position="190"/>
    </location>
</feature>
<evidence type="ECO:0000313" key="13">
    <source>
        <dbReference type="EMBL" id="PJF17260.1"/>
    </source>
</evidence>
<keyword evidence="7" id="KW-0804">Transcription</keyword>
<feature type="region of interest" description="Disordered" evidence="11">
    <location>
        <begin position="1"/>
        <end position="28"/>
    </location>
</feature>
<keyword evidence="2" id="KW-0479">Metal-binding</keyword>
<dbReference type="Proteomes" id="UP000240830">
    <property type="component" value="Unassembled WGS sequence"/>
</dbReference>
<evidence type="ECO:0000256" key="5">
    <source>
        <dbReference type="ARBA" id="ARBA00022833"/>
    </source>
</evidence>
<evidence type="ECO:0000256" key="4">
    <source>
        <dbReference type="ARBA" id="ARBA00022771"/>
    </source>
</evidence>
<dbReference type="Pfam" id="PF23561">
    <property type="entry name" value="zf-C2H2_15"/>
    <property type="match status" value="1"/>
</dbReference>
<dbReference type="PROSITE" id="PS50157">
    <property type="entry name" value="ZINC_FINGER_C2H2_2"/>
    <property type="match status" value="2"/>
</dbReference>
<reference evidence="13 14" key="1">
    <citation type="submission" date="2016-10" db="EMBL/GenBank/DDBJ databases">
        <title>The genome of Paramicrosporidium saccamoebae is the missing link in understanding Cryptomycota and Microsporidia evolution.</title>
        <authorList>
            <person name="Quandt C.A."/>
            <person name="Beaudet D."/>
            <person name="Corsaro D."/>
            <person name="Michel R."/>
            <person name="Corradi N."/>
            <person name="James T."/>
        </authorList>
    </citation>
    <scope>NUCLEOTIDE SEQUENCE [LARGE SCALE GENOMIC DNA]</scope>
    <source>
        <strain evidence="13 14">KSL3</strain>
    </source>
</reference>
<dbReference type="FunFam" id="3.30.160.60:FF:000032">
    <property type="entry name" value="Krueppel-like factor 4"/>
    <property type="match status" value="1"/>
</dbReference>
<evidence type="ECO:0000256" key="9">
    <source>
        <dbReference type="PROSITE-ProRule" id="PRU00042"/>
    </source>
</evidence>
<evidence type="ECO:0000256" key="1">
    <source>
        <dbReference type="ARBA" id="ARBA00004123"/>
    </source>
</evidence>
<keyword evidence="8" id="KW-0539">Nucleus</keyword>
<evidence type="ECO:0000256" key="8">
    <source>
        <dbReference type="ARBA" id="ARBA00023242"/>
    </source>
</evidence>
<dbReference type="SMART" id="SM00355">
    <property type="entry name" value="ZnF_C2H2"/>
    <property type="match status" value="3"/>
</dbReference>
<dbReference type="Gene3D" id="3.30.160.60">
    <property type="entry name" value="Classic Zinc Finger"/>
    <property type="match status" value="3"/>
</dbReference>
<dbReference type="PANTHER" id="PTHR45718:SF6">
    <property type="entry name" value="ZINC FINGER PROTEIN GLI2"/>
    <property type="match status" value="1"/>
</dbReference>
<dbReference type="PROSITE" id="PS00028">
    <property type="entry name" value="ZINC_FINGER_C2H2_1"/>
    <property type="match status" value="2"/>
</dbReference>
<organism evidence="13 14">
    <name type="scientific">Paramicrosporidium saccamoebae</name>
    <dbReference type="NCBI Taxonomy" id="1246581"/>
    <lineage>
        <taxon>Eukaryota</taxon>
        <taxon>Fungi</taxon>
        <taxon>Fungi incertae sedis</taxon>
        <taxon>Cryptomycota</taxon>
        <taxon>Cryptomycota incertae sedis</taxon>
        <taxon>Paramicrosporidium</taxon>
    </lineage>
</organism>
<comment type="caution">
    <text evidence="13">The sequence shown here is derived from an EMBL/GenBank/DDBJ whole genome shotgun (WGS) entry which is preliminary data.</text>
</comment>
<name>A0A2H9TI06_9FUNG</name>
<dbReference type="STRING" id="1246581.A0A2H9TI06"/>
<feature type="domain" description="C2H2-type" evidence="12">
    <location>
        <begin position="99"/>
        <end position="128"/>
    </location>
</feature>
<dbReference type="InterPro" id="IPR043359">
    <property type="entry name" value="GLI-like"/>
</dbReference>
<keyword evidence="6" id="KW-0805">Transcription regulation</keyword>
<dbReference type="InterPro" id="IPR013087">
    <property type="entry name" value="Znf_C2H2_type"/>
</dbReference>
<evidence type="ECO:0000256" key="7">
    <source>
        <dbReference type="ARBA" id="ARBA00023163"/>
    </source>
</evidence>